<sequence length="84" mass="10049">MNPVSIEHTPEHERLLDMYRGNFYEEDSFVWAEGERQRLKALWLQHAQQLGKFYRSHDMNIKALSVYHKTKIKILCMKLVISSL</sequence>
<gene>
    <name evidence="1" type="ORF">GC093_12965</name>
</gene>
<organism evidence="1 2">
    <name type="scientific">Paenibacillus foliorum</name>
    <dbReference type="NCBI Taxonomy" id="2654974"/>
    <lineage>
        <taxon>Bacteria</taxon>
        <taxon>Bacillati</taxon>
        <taxon>Bacillota</taxon>
        <taxon>Bacilli</taxon>
        <taxon>Bacillales</taxon>
        <taxon>Paenibacillaceae</taxon>
        <taxon>Paenibacillus</taxon>
    </lineage>
</organism>
<dbReference type="RefSeq" id="WP_171652327.1">
    <property type="nucleotide sequence ID" value="NZ_WHOD01000054.1"/>
</dbReference>
<dbReference type="AlphaFoldDB" id="A0A972JZ23"/>
<comment type="caution">
    <text evidence="1">The sequence shown here is derived from an EMBL/GenBank/DDBJ whole genome shotgun (WGS) entry which is preliminary data.</text>
</comment>
<protein>
    <submittedName>
        <fullName evidence="1">Uncharacterized protein</fullName>
    </submittedName>
</protein>
<dbReference type="EMBL" id="WHOD01000054">
    <property type="protein sequence ID" value="NOU94119.1"/>
    <property type="molecule type" value="Genomic_DNA"/>
</dbReference>
<evidence type="ECO:0000313" key="1">
    <source>
        <dbReference type="EMBL" id="NOU94119.1"/>
    </source>
</evidence>
<reference evidence="1" key="1">
    <citation type="submission" date="2019-10" db="EMBL/GenBank/DDBJ databases">
        <title>Description of Paenibacillus glebae sp. nov.</title>
        <authorList>
            <person name="Carlier A."/>
            <person name="Qi S."/>
        </authorList>
    </citation>
    <scope>NUCLEOTIDE SEQUENCE</scope>
    <source>
        <strain evidence="1">LMG 31456</strain>
    </source>
</reference>
<accession>A0A972JZ23</accession>
<keyword evidence="2" id="KW-1185">Reference proteome</keyword>
<name>A0A972JZ23_9BACL</name>
<proteinExistence type="predicted"/>
<evidence type="ECO:0000313" key="2">
    <source>
        <dbReference type="Proteomes" id="UP000641588"/>
    </source>
</evidence>
<dbReference type="Proteomes" id="UP000641588">
    <property type="component" value="Unassembled WGS sequence"/>
</dbReference>